<keyword evidence="5 13" id="KW-0548">Nucleotidyltransferase</keyword>
<name>A0A346ACA7_AERHY</name>
<reference evidence="13" key="1">
    <citation type="submission" date="2018-06" db="EMBL/GenBank/DDBJ databases">
        <title>Genetic diversity of the Aeromonas Hydrophila O antigens and development of a suspension array for serotype detection.</title>
        <authorList>
            <person name="Cao H."/>
            <person name="Liu B."/>
        </authorList>
    </citation>
    <scope>NUCLEOTIDE SEQUENCE</scope>
    <source>
        <strain evidence="13">G5372</strain>
    </source>
</reference>
<dbReference type="InterPro" id="IPR006375">
    <property type="entry name" value="Man1P_GuaTrfase/Man6P_Isoase"/>
</dbReference>
<dbReference type="InterPro" id="IPR011051">
    <property type="entry name" value="RmlC_Cupin_sf"/>
</dbReference>
<dbReference type="GO" id="GO:0004475">
    <property type="term" value="F:mannose-1-phosphate guanylyltransferase (GTP) activity"/>
    <property type="evidence" value="ECO:0007669"/>
    <property type="project" value="UniProtKB-EC"/>
</dbReference>
<dbReference type="InterPro" id="IPR051161">
    <property type="entry name" value="Mannose-6P_isomerase_type2"/>
</dbReference>
<dbReference type="InterPro" id="IPR005835">
    <property type="entry name" value="NTP_transferase_dom"/>
</dbReference>
<dbReference type="InterPro" id="IPR054566">
    <property type="entry name" value="ManC/GMP-like_b-helix"/>
</dbReference>
<comment type="catalytic activity">
    <reaction evidence="8">
        <text>alpha-D-mannose 1-phosphate + GTP + H(+) = GDP-alpha-D-mannose + diphosphate</text>
        <dbReference type="Rhea" id="RHEA:15229"/>
        <dbReference type="ChEBI" id="CHEBI:15378"/>
        <dbReference type="ChEBI" id="CHEBI:33019"/>
        <dbReference type="ChEBI" id="CHEBI:37565"/>
        <dbReference type="ChEBI" id="CHEBI:57527"/>
        <dbReference type="ChEBI" id="CHEBI:58409"/>
        <dbReference type="EC" id="2.7.7.13"/>
    </reaction>
</comment>
<comment type="similarity">
    <text evidence="2 9">Belongs to the mannose-6-phosphate isomerase type 2 family.</text>
</comment>
<dbReference type="CDD" id="cd02509">
    <property type="entry name" value="GDP-M1P_Guanylyltransferase"/>
    <property type="match status" value="1"/>
</dbReference>
<dbReference type="AlphaFoldDB" id="A0A346ACA7"/>
<dbReference type="GO" id="GO:0000271">
    <property type="term" value="P:polysaccharide biosynthetic process"/>
    <property type="evidence" value="ECO:0007669"/>
    <property type="project" value="InterPro"/>
</dbReference>
<proteinExistence type="inferred from homology"/>
<dbReference type="SUPFAM" id="SSF53448">
    <property type="entry name" value="Nucleotide-diphospho-sugar transferases"/>
    <property type="match status" value="1"/>
</dbReference>
<dbReference type="InterPro" id="IPR001538">
    <property type="entry name" value="Man6P_isomerase-2_C"/>
</dbReference>
<dbReference type="Gene3D" id="3.90.550.10">
    <property type="entry name" value="Spore Coat Polysaccharide Biosynthesis Protein SpsA, Chain A"/>
    <property type="match status" value="1"/>
</dbReference>
<dbReference type="NCBIfam" id="TIGR01479">
    <property type="entry name" value="GMP_PMI"/>
    <property type="match status" value="1"/>
</dbReference>
<evidence type="ECO:0000256" key="8">
    <source>
        <dbReference type="ARBA" id="ARBA00047343"/>
    </source>
</evidence>
<dbReference type="GO" id="GO:0005525">
    <property type="term" value="F:GTP binding"/>
    <property type="evidence" value="ECO:0007669"/>
    <property type="project" value="UniProtKB-KW"/>
</dbReference>
<protein>
    <recommendedName>
        <fullName evidence="3">mannose-1-phosphate guanylyltransferase</fullName>
        <ecNumber evidence="3">2.7.7.13</ecNumber>
    </recommendedName>
</protein>
<dbReference type="Pfam" id="PF22640">
    <property type="entry name" value="ManC_GMP_beta-helix"/>
    <property type="match status" value="1"/>
</dbReference>
<organism evidence="13">
    <name type="scientific">Aeromonas hydrophila</name>
    <dbReference type="NCBI Taxonomy" id="644"/>
    <lineage>
        <taxon>Bacteria</taxon>
        <taxon>Pseudomonadati</taxon>
        <taxon>Pseudomonadota</taxon>
        <taxon>Gammaproteobacteria</taxon>
        <taxon>Aeromonadales</taxon>
        <taxon>Aeromonadaceae</taxon>
        <taxon>Aeromonas</taxon>
    </lineage>
</organism>
<dbReference type="InterPro" id="IPR014710">
    <property type="entry name" value="RmlC-like_jellyroll"/>
</dbReference>
<dbReference type="InterPro" id="IPR029044">
    <property type="entry name" value="Nucleotide-diphossugar_trans"/>
</dbReference>
<dbReference type="Gene3D" id="2.60.120.10">
    <property type="entry name" value="Jelly Rolls"/>
    <property type="match status" value="1"/>
</dbReference>
<dbReference type="PANTHER" id="PTHR46390">
    <property type="entry name" value="MANNOSE-1-PHOSPHATE GUANYLYLTRANSFERASE"/>
    <property type="match status" value="1"/>
</dbReference>
<evidence type="ECO:0000256" key="5">
    <source>
        <dbReference type="ARBA" id="ARBA00022695"/>
    </source>
</evidence>
<evidence type="ECO:0000256" key="2">
    <source>
        <dbReference type="ARBA" id="ARBA00006115"/>
    </source>
</evidence>
<dbReference type="CDD" id="cd02213">
    <property type="entry name" value="cupin_PMI_typeII_C"/>
    <property type="match status" value="1"/>
</dbReference>
<dbReference type="EC" id="2.7.7.13" evidence="3"/>
<evidence type="ECO:0000259" key="11">
    <source>
        <dbReference type="Pfam" id="PF01050"/>
    </source>
</evidence>
<accession>A0A346ACA7</accession>
<dbReference type="GO" id="GO:0009298">
    <property type="term" value="P:GDP-mannose biosynthetic process"/>
    <property type="evidence" value="ECO:0007669"/>
    <property type="project" value="UniProtKB-UniPathway"/>
</dbReference>
<dbReference type="EMBL" id="MH449675">
    <property type="protein sequence ID" value="AXL04869.1"/>
    <property type="molecule type" value="Genomic_DNA"/>
</dbReference>
<dbReference type="PANTHER" id="PTHR46390:SF1">
    <property type="entry name" value="MANNOSE-1-PHOSPHATE GUANYLYLTRANSFERASE"/>
    <property type="match status" value="1"/>
</dbReference>
<dbReference type="UniPathway" id="UPA00126">
    <property type="reaction ID" value="UER00930"/>
</dbReference>
<keyword evidence="6" id="KW-0547">Nucleotide-binding</keyword>
<dbReference type="FunFam" id="3.90.550.10:FF:000046">
    <property type="entry name" value="Mannose-1-phosphate guanylyltransferase (GDP)"/>
    <property type="match status" value="1"/>
</dbReference>
<dbReference type="Pfam" id="PF00483">
    <property type="entry name" value="NTP_transferase"/>
    <property type="match status" value="1"/>
</dbReference>
<feature type="domain" description="Mannose-6-phosphate isomerase type II C-terminal" evidence="11">
    <location>
        <begin position="353"/>
        <end position="466"/>
    </location>
</feature>
<evidence type="ECO:0000313" key="13">
    <source>
        <dbReference type="EMBL" id="AXL04869.1"/>
    </source>
</evidence>
<evidence type="ECO:0000256" key="3">
    <source>
        <dbReference type="ARBA" id="ARBA00012387"/>
    </source>
</evidence>
<dbReference type="FunFam" id="2.60.120.10:FF:000032">
    <property type="entry name" value="Mannose-1-phosphate guanylyltransferase/mannose-6-phosphate isomerase"/>
    <property type="match status" value="1"/>
</dbReference>
<dbReference type="SUPFAM" id="SSF51182">
    <property type="entry name" value="RmlC-like cupins"/>
    <property type="match status" value="1"/>
</dbReference>
<evidence type="ECO:0000256" key="1">
    <source>
        <dbReference type="ARBA" id="ARBA00004823"/>
    </source>
</evidence>
<keyword evidence="7" id="KW-0342">GTP-binding</keyword>
<evidence type="ECO:0000256" key="9">
    <source>
        <dbReference type="RuleBase" id="RU004190"/>
    </source>
</evidence>
<evidence type="ECO:0000259" key="12">
    <source>
        <dbReference type="Pfam" id="PF22640"/>
    </source>
</evidence>
<evidence type="ECO:0000256" key="4">
    <source>
        <dbReference type="ARBA" id="ARBA00022679"/>
    </source>
</evidence>
<gene>
    <name evidence="13" type="primary">manC</name>
</gene>
<dbReference type="Pfam" id="PF01050">
    <property type="entry name" value="MannoseP_isomer"/>
    <property type="match status" value="1"/>
</dbReference>
<feature type="domain" description="Nucleotidyl transferase" evidence="10">
    <location>
        <begin position="7"/>
        <end position="285"/>
    </location>
</feature>
<evidence type="ECO:0000256" key="6">
    <source>
        <dbReference type="ARBA" id="ARBA00022741"/>
    </source>
</evidence>
<dbReference type="InterPro" id="IPR049577">
    <property type="entry name" value="GMPP_N"/>
</dbReference>
<evidence type="ECO:0000256" key="7">
    <source>
        <dbReference type="ARBA" id="ARBA00023134"/>
    </source>
</evidence>
<keyword evidence="4 13" id="KW-0808">Transferase</keyword>
<comment type="pathway">
    <text evidence="1">Nucleotide-sugar biosynthesis; GDP-alpha-D-mannose biosynthesis; GDP-alpha-D-mannose from alpha-D-mannose 1-phosphate (GTP route): step 1/1.</text>
</comment>
<evidence type="ECO:0000259" key="10">
    <source>
        <dbReference type="Pfam" id="PF00483"/>
    </source>
</evidence>
<sequence length="467" mass="51846">MNILIPAIMCGGSGSRLWPVSREQHPKPFIKLSDNQSFLQKAFLRGAKLADIGEILTITNRELYFKTLDSFKEVNESAIPTSFILEPYGRNTAAAVASAAIYACDTYGDDAIVLVLAADHLITEQAAFADAVSRAVELAKTGRLVTFGIKPHTPETGYGYIEAQGSDVLRFVEKPTFNKAKEYLESSRYLWNSGMFCFKASTMIAEMEIHCPEVLSATKSCINQSEIIQSKKVKHLDLDASIFNLVPDISIDYAVMEKSQNVSVVPCDIGWSDIGSWSAMSDLQQPDKNGNTVQGHAVLHDTTNCYVTSEERVIGTVGVDNLVIVDTADALLVANKNNSQDVKVIFNKLKKINHDAYKTHRTVYCPWGRYTLLEIGERFKIKRLEVKPGASLTMQMHHHRNEHWVVLSGVAEVNYDGQEALLTANQSTYIPAGHRHQLKNPGLIDLVMLEVQTGDYLGEDDIVDFNK</sequence>
<feature type="domain" description="MannoseP isomerase/GMP-like beta-helix" evidence="12">
    <location>
        <begin position="296"/>
        <end position="349"/>
    </location>
</feature>